<dbReference type="Pfam" id="PF14522">
    <property type="entry name" value="Cytochrome_C7"/>
    <property type="match status" value="1"/>
</dbReference>
<organism evidence="4 5">
    <name type="scientific">Desulfovibrio psychrotolerans</name>
    <dbReference type="NCBI Taxonomy" id="415242"/>
    <lineage>
        <taxon>Bacteria</taxon>
        <taxon>Pseudomonadati</taxon>
        <taxon>Thermodesulfobacteriota</taxon>
        <taxon>Desulfovibrionia</taxon>
        <taxon>Desulfovibrionales</taxon>
        <taxon>Desulfovibrionaceae</taxon>
        <taxon>Desulfovibrio</taxon>
    </lineage>
</organism>
<dbReference type="InterPro" id="IPR036280">
    <property type="entry name" value="Multihaem_cyt_sf"/>
</dbReference>
<proteinExistence type="predicted"/>
<evidence type="ECO:0000313" key="5">
    <source>
        <dbReference type="Proteomes" id="UP000503820"/>
    </source>
</evidence>
<dbReference type="RefSeq" id="WP_373869053.1">
    <property type="nucleotide sequence ID" value="NZ_BLVP01000006.1"/>
</dbReference>
<dbReference type="InterPro" id="IPR024673">
    <property type="entry name" value="Octahem_Cyt_c"/>
</dbReference>
<dbReference type="PANTHER" id="PTHR35038:SF5">
    <property type="entry name" value="CYTOCHROME C-TYPE PROTEIN NRFB"/>
    <property type="match status" value="1"/>
</dbReference>
<dbReference type="PANTHER" id="PTHR35038">
    <property type="entry name" value="DISSIMILATORY SULFITE REDUCTASE SIRA"/>
    <property type="match status" value="1"/>
</dbReference>
<evidence type="ECO:0000256" key="1">
    <source>
        <dbReference type="ARBA" id="ARBA00022729"/>
    </source>
</evidence>
<gene>
    <name evidence="4" type="ORF">DSM19430T_12050</name>
</gene>
<feature type="transmembrane region" description="Helical" evidence="2">
    <location>
        <begin position="523"/>
        <end position="541"/>
    </location>
</feature>
<keyword evidence="5" id="KW-1185">Reference proteome</keyword>
<protein>
    <submittedName>
        <fullName evidence="4">Cytochrome c</fullName>
    </submittedName>
</protein>
<keyword evidence="2" id="KW-1133">Transmembrane helix</keyword>
<name>A0A7J0BTL2_9BACT</name>
<dbReference type="Proteomes" id="UP000503820">
    <property type="component" value="Unassembled WGS sequence"/>
</dbReference>
<dbReference type="SUPFAM" id="SSF48695">
    <property type="entry name" value="Multiheme cytochromes"/>
    <property type="match status" value="1"/>
</dbReference>
<keyword evidence="2" id="KW-0812">Transmembrane</keyword>
<dbReference type="Pfam" id="PF11783">
    <property type="entry name" value="Cytochrome_cB"/>
    <property type="match status" value="1"/>
</dbReference>
<dbReference type="InterPro" id="IPR029467">
    <property type="entry name" value="Cyt_c7-like"/>
</dbReference>
<feature type="domain" description="Cytochrome c7-like" evidence="3">
    <location>
        <begin position="241"/>
        <end position="318"/>
    </location>
</feature>
<dbReference type="GO" id="GO:0016491">
    <property type="term" value="F:oxidoreductase activity"/>
    <property type="evidence" value="ECO:0007669"/>
    <property type="project" value="TreeGrafter"/>
</dbReference>
<dbReference type="PIRSF" id="PIRSF039014">
    <property type="entry name" value="OTR_cyc"/>
    <property type="match status" value="1"/>
</dbReference>
<dbReference type="AlphaFoldDB" id="A0A7J0BTL2"/>
<sequence>MQHTDRRTTPRLFILGASCFLLAVLMVAGQAPRAGASEEGYKTYGAEQARKVSREVKRWITTDHSKHPALQQDFATPEEVTKACLTCHNEAALQVHNTIHWMWIDPADTERKMGKNGLTLNNFCISIHSNQPRCTSCHAGYGFKDASFDFSSQEKVDCLVCHDTTETYKKFPTMAGYPVSEPTPFEKETFLPPNYRVIAGAVGRPDRDNCGNCHFYGGGGDGVKHGDLDSSMLKPSRDLDVHMNAEGANFSCQRCHTTEAHFIAGRSYKQPAYTERTSLIEDDLVKRISCESCHTDKPHMAGHKANDHTDKVACQTCHIPAYARVLPVKMEWDWSQAGKMKEGKPYTVMGDLGRSTYDSKKGSFVWENNVKPEYMWYNGRMNFMLATDTIDPEQVIRLNSVQGSRNDPSARIFPIRVHRGKQPYDSVHKTMAIPHLFGKDDNAYWKTYDWNKALTAGMAAAGLPYSGEYDFVSTEYHYPITHMVAPKEKSLQCGDCHSRDGRLATLAGFYMPGRDGNTPLNTMGWMAVLAALAGVLGHGLLRMVSRRKQD</sequence>
<evidence type="ECO:0000259" key="3">
    <source>
        <dbReference type="Pfam" id="PF14522"/>
    </source>
</evidence>
<keyword evidence="2" id="KW-0472">Membrane</keyword>
<dbReference type="NCBIfam" id="TIGR04315">
    <property type="entry name" value="octaheme_Shew"/>
    <property type="match status" value="1"/>
</dbReference>
<keyword evidence="1" id="KW-0732">Signal</keyword>
<dbReference type="Gene3D" id="1.10.1130.10">
    <property type="entry name" value="Flavocytochrome C3, Chain A"/>
    <property type="match status" value="1"/>
</dbReference>
<dbReference type="EMBL" id="BLVP01000006">
    <property type="protein sequence ID" value="GFM36521.1"/>
    <property type="molecule type" value="Genomic_DNA"/>
</dbReference>
<evidence type="ECO:0000256" key="2">
    <source>
        <dbReference type="SAM" id="Phobius"/>
    </source>
</evidence>
<evidence type="ECO:0000313" key="4">
    <source>
        <dbReference type="EMBL" id="GFM36521.1"/>
    </source>
</evidence>
<accession>A0A7J0BTL2</accession>
<dbReference type="InterPro" id="IPR051829">
    <property type="entry name" value="Multiheme_Cytochr_ET"/>
</dbReference>
<reference evidence="4 5" key="1">
    <citation type="submission" date="2020-05" db="EMBL/GenBank/DDBJ databases">
        <title>Draft genome sequence of Desulfovibrio psychrotolerans JS1T.</title>
        <authorList>
            <person name="Ueno A."/>
            <person name="Tamazawa S."/>
            <person name="Tamamura S."/>
            <person name="Murakami T."/>
            <person name="Kiyama T."/>
            <person name="Inomata H."/>
            <person name="Amano Y."/>
            <person name="Miyakawa K."/>
            <person name="Tamaki H."/>
            <person name="Naganuma T."/>
            <person name="Kaneko K."/>
        </authorList>
    </citation>
    <scope>NUCLEOTIDE SEQUENCE [LARGE SCALE GENOMIC DNA]</scope>
    <source>
        <strain evidence="4 5">JS1</strain>
    </source>
</reference>
<comment type="caution">
    <text evidence="4">The sequence shown here is derived from an EMBL/GenBank/DDBJ whole genome shotgun (WGS) entry which is preliminary data.</text>
</comment>